<dbReference type="Proteomes" id="UP000694565">
    <property type="component" value="Unplaced"/>
</dbReference>
<reference evidence="1" key="1">
    <citation type="submission" date="2025-08" db="UniProtKB">
        <authorList>
            <consortium name="Ensembl"/>
        </authorList>
    </citation>
    <scope>IDENTIFICATION</scope>
</reference>
<protein>
    <submittedName>
        <fullName evidence="1">Uncharacterized protein</fullName>
    </submittedName>
</protein>
<dbReference type="GeneTree" id="ENSGT01000000220704"/>
<dbReference type="Ensembl" id="ENSCLMT00005008446.1">
    <property type="protein sequence ID" value="ENSCLMP00005007903.1"/>
    <property type="gene ID" value="ENSCLMG00005004304.1"/>
</dbReference>
<evidence type="ECO:0000313" key="2">
    <source>
        <dbReference type="Proteomes" id="UP000694565"/>
    </source>
</evidence>
<organism evidence="1 2">
    <name type="scientific">Cyclopterus lumpus</name>
    <name type="common">Lumpsucker</name>
    <dbReference type="NCBI Taxonomy" id="8103"/>
    <lineage>
        <taxon>Eukaryota</taxon>
        <taxon>Metazoa</taxon>
        <taxon>Chordata</taxon>
        <taxon>Craniata</taxon>
        <taxon>Vertebrata</taxon>
        <taxon>Euteleostomi</taxon>
        <taxon>Actinopterygii</taxon>
        <taxon>Neopterygii</taxon>
        <taxon>Teleostei</taxon>
        <taxon>Neoteleostei</taxon>
        <taxon>Acanthomorphata</taxon>
        <taxon>Eupercaria</taxon>
        <taxon>Perciformes</taxon>
        <taxon>Cottioidei</taxon>
        <taxon>Cottales</taxon>
        <taxon>Cyclopteridae</taxon>
        <taxon>Cyclopterus</taxon>
    </lineage>
</organism>
<sequence>MLPTESVAAVWIIWEHPQEQCILPKKCVVAASGGRVMGSGPFNWYTVGPLMAIERCLNARAYLNIAASDDAFHLNSLRKRPKPVKTLVILQWP</sequence>
<name>A0A8C2WQQ2_CYCLU</name>
<dbReference type="AlphaFoldDB" id="A0A8C2WQQ2"/>
<evidence type="ECO:0000313" key="1">
    <source>
        <dbReference type="Ensembl" id="ENSCLMP00005007903.1"/>
    </source>
</evidence>
<accession>A0A8C2WQQ2</accession>
<keyword evidence="2" id="KW-1185">Reference proteome</keyword>
<proteinExistence type="predicted"/>
<reference evidence="1" key="2">
    <citation type="submission" date="2025-09" db="UniProtKB">
        <authorList>
            <consortium name="Ensembl"/>
        </authorList>
    </citation>
    <scope>IDENTIFICATION</scope>
</reference>